<dbReference type="PROSITE" id="PS51387">
    <property type="entry name" value="FAD_PCMH"/>
    <property type="match status" value="1"/>
</dbReference>
<dbReference type="GO" id="GO:0005739">
    <property type="term" value="C:mitochondrion"/>
    <property type="evidence" value="ECO:0007669"/>
    <property type="project" value="TreeGrafter"/>
</dbReference>
<dbReference type="SUPFAM" id="SSF56176">
    <property type="entry name" value="FAD-binding/transporter-associated domain-like"/>
    <property type="match status" value="1"/>
</dbReference>
<dbReference type="GO" id="GO:0071949">
    <property type="term" value="F:FAD binding"/>
    <property type="evidence" value="ECO:0007669"/>
    <property type="project" value="InterPro"/>
</dbReference>
<dbReference type="AlphaFoldDB" id="A0A0N1J586"/>
<dbReference type="EMBL" id="LGTL01000003">
    <property type="protein sequence ID" value="KPA84264.1"/>
    <property type="molecule type" value="Genomic_DNA"/>
</dbReference>
<dbReference type="InterPro" id="IPR036318">
    <property type="entry name" value="FAD-bd_PCMH-like_sf"/>
</dbReference>
<dbReference type="Pfam" id="PF01565">
    <property type="entry name" value="FAD_binding_4"/>
    <property type="match status" value="1"/>
</dbReference>
<dbReference type="PANTHER" id="PTHR11748">
    <property type="entry name" value="D-LACTATE DEHYDROGENASE"/>
    <property type="match status" value="1"/>
</dbReference>
<dbReference type="Proteomes" id="UP000037923">
    <property type="component" value="Unassembled WGS sequence"/>
</dbReference>
<reference evidence="3 4" key="1">
    <citation type="submission" date="2015-07" db="EMBL/GenBank/DDBJ databases">
        <title>High-quality genome of monoxenous trypanosomatid Leptomonas pyrrhocoris.</title>
        <authorList>
            <person name="Flegontov P."/>
            <person name="Butenko A."/>
            <person name="Firsov S."/>
            <person name="Vlcek C."/>
            <person name="Logacheva M.D."/>
            <person name="Field M."/>
            <person name="Filatov D."/>
            <person name="Flegontova O."/>
            <person name="Gerasimov E."/>
            <person name="Jackson A.P."/>
            <person name="Kelly S."/>
            <person name="Opperdoes F."/>
            <person name="O'Reilly A."/>
            <person name="Votypka J."/>
            <person name="Yurchenko V."/>
            <person name="Lukes J."/>
        </authorList>
    </citation>
    <scope>NUCLEOTIDE SEQUENCE [LARGE SCALE GENOMIC DNA]</scope>
    <source>
        <strain evidence="3">H10</strain>
    </source>
</reference>
<feature type="domain" description="FAD-binding PCMH-type" evidence="2">
    <location>
        <begin position="54"/>
        <end position="231"/>
    </location>
</feature>
<dbReference type="GO" id="GO:1903457">
    <property type="term" value="P:lactate catabolic process"/>
    <property type="evidence" value="ECO:0007669"/>
    <property type="project" value="TreeGrafter"/>
</dbReference>
<evidence type="ECO:0000313" key="3">
    <source>
        <dbReference type="EMBL" id="KPA84264.1"/>
    </source>
</evidence>
<evidence type="ECO:0000313" key="4">
    <source>
        <dbReference type="Proteomes" id="UP000037923"/>
    </source>
</evidence>
<evidence type="ECO:0000256" key="1">
    <source>
        <dbReference type="ARBA" id="ARBA00008000"/>
    </source>
</evidence>
<dbReference type="GO" id="GO:0008720">
    <property type="term" value="F:D-lactate dehydrogenase (NAD+) activity"/>
    <property type="evidence" value="ECO:0007669"/>
    <property type="project" value="TreeGrafter"/>
</dbReference>
<comment type="similarity">
    <text evidence="1">Belongs to the FAD-binding oxidoreductase/transferase type 4 family.</text>
</comment>
<dbReference type="InterPro" id="IPR016169">
    <property type="entry name" value="FAD-bd_PCMH_sub2"/>
</dbReference>
<evidence type="ECO:0000259" key="2">
    <source>
        <dbReference type="PROSITE" id="PS51387"/>
    </source>
</evidence>
<comment type="caution">
    <text evidence="3">The sequence shown here is derived from an EMBL/GenBank/DDBJ whole genome shotgun (WGS) entry which is preliminary data.</text>
</comment>
<dbReference type="GeneID" id="26902594"/>
<keyword evidence="4" id="KW-1185">Reference proteome</keyword>
<dbReference type="PANTHER" id="PTHR11748:SF111">
    <property type="entry name" value="D-LACTATE DEHYDROGENASE, MITOCHONDRIAL-RELATED"/>
    <property type="match status" value="1"/>
</dbReference>
<gene>
    <name evidence="3" type="ORF">ABB37_02299</name>
</gene>
<sequence>MATPAAYQIEPLEARQKKYAHCIEELRKVLKNPEKQLVLDHKKLLRFGIDESPLDPVAPAAAVLPSTIEEAAAVVKLCASLRVPMTPSGARTGLEGGAIPFAGGVVIDTVNLKRMDFDVENACVWVGAGVKKLALNRECTKRGFLFGPDPASNPSVGGMVSTSGSGMSTLRYGTTRENVISLKVVTPAGDVLQTRQVVRKSSAGLELTQLYIGSEGTLGIICEVCFRLFPLTKYCRRFRG</sequence>
<proteinExistence type="inferred from homology"/>
<accession>A0A0N1J586</accession>
<protein>
    <submittedName>
        <fullName evidence="3">D-lactate dehydrogenase-like protein</fullName>
    </submittedName>
</protein>
<dbReference type="VEuPathDB" id="TriTrypDB:LpyrH10_03_4500"/>
<dbReference type="InterPro" id="IPR016166">
    <property type="entry name" value="FAD-bd_PCMH"/>
</dbReference>
<dbReference type="Gene3D" id="3.30.465.10">
    <property type="match status" value="1"/>
</dbReference>
<dbReference type="GO" id="GO:0004458">
    <property type="term" value="F:D-lactate dehydrogenase (cytochrome) activity"/>
    <property type="evidence" value="ECO:0007669"/>
    <property type="project" value="TreeGrafter"/>
</dbReference>
<name>A0A0N1J586_LEPPY</name>
<dbReference type="OrthoDB" id="249981at2759"/>
<organism evidence="3 4">
    <name type="scientific">Leptomonas pyrrhocoris</name>
    <name type="common">Firebug parasite</name>
    <dbReference type="NCBI Taxonomy" id="157538"/>
    <lineage>
        <taxon>Eukaryota</taxon>
        <taxon>Discoba</taxon>
        <taxon>Euglenozoa</taxon>
        <taxon>Kinetoplastea</taxon>
        <taxon>Metakinetoplastina</taxon>
        <taxon>Trypanosomatida</taxon>
        <taxon>Trypanosomatidae</taxon>
        <taxon>Leishmaniinae</taxon>
        <taxon>Leptomonas</taxon>
    </lineage>
</organism>
<dbReference type="RefSeq" id="XP_015662703.1">
    <property type="nucleotide sequence ID" value="XM_015799225.1"/>
</dbReference>
<dbReference type="InterPro" id="IPR006094">
    <property type="entry name" value="Oxid_FAD_bind_N"/>
</dbReference>